<evidence type="ECO:0000313" key="6">
    <source>
        <dbReference type="EMBL" id="PXX37270.1"/>
    </source>
</evidence>
<dbReference type="PANTHER" id="PTHR30537:SF5">
    <property type="entry name" value="HTH-TYPE TRANSCRIPTIONAL ACTIVATOR TTDR-RELATED"/>
    <property type="match status" value="1"/>
</dbReference>
<name>A0A318IRJ5_9BURK</name>
<comment type="caution">
    <text evidence="6">The sequence shown here is derived from an EMBL/GenBank/DDBJ whole genome shotgun (WGS) entry which is preliminary data.</text>
</comment>
<dbReference type="RefSeq" id="WP_110258047.1">
    <property type="nucleotide sequence ID" value="NZ_QJKB01000017.1"/>
</dbReference>
<evidence type="ECO:0000256" key="1">
    <source>
        <dbReference type="ARBA" id="ARBA00009437"/>
    </source>
</evidence>
<dbReference type="Proteomes" id="UP000247792">
    <property type="component" value="Unassembled WGS sequence"/>
</dbReference>
<feature type="domain" description="HTH lysR-type" evidence="5">
    <location>
        <begin position="1"/>
        <end position="57"/>
    </location>
</feature>
<protein>
    <submittedName>
        <fullName evidence="6">DNA-binding transcriptional LysR family regulator</fullName>
    </submittedName>
</protein>
<evidence type="ECO:0000256" key="4">
    <source>
        <dbReference type="ARBA" id="ARBA00023163"/>
    </source>
</evidence>
<evidence type="ECO:0000313" key="7">
    <source>
        <dbReference type="Proteomes" id="UP000247792"/>
    </source>
</evidence>
<evidence type="ECO:0000256" key="2">
    <source>
        <dbReference type="ARBA" id="ARBA00023015"/>
    </source>
</evidence>
<keyword evidence="3 6" id="KW-0238">DNA-binding</keyword>
<evidence type="ECO:0000259" key="5">
    <source>
        <dbReference type="PROSITE" id="PS50931"/>
    </source>
</evidence>
<dbReference type="SUPFAM" id="SSF53850">
    <property type="entry name" value="Periplasmic binding protein-like II"/>
    <property type="match status" value="1"/>
</dbReference>
<organism evidence="6 7">
    <name type="scientific">Undibacterium pigrum</name>
    <dbReference type="NCBI Taxonomy" id="401470"/>
    <lineage>
        <taxon>Bacteria</taxon>
        <taxon>Pseudomonadati</taxon>
        <taxon>Pseudomonadota</taxon>
        <taxon>Betaproteobacteria</taxon>
        <taxon>Burkholderiales</taxon>
        <taxon>Oxalobacteraceae</taxon>
        <taxon>Undibacterium</taxon>
    </lineage>
</organism>
<dbReference type="PROSITE" id="PS50931">
    <property type="entry name" value="HTH_LYSR"/>
    <property type="match status" value="1"/>
</dbReference>
<dbReference type="AlphaFoldDB" id="A0A318IRJ5"/>
<dbReference type="PANTHER" id="PTHR30537">
    <property type="entry name" value="HTH-TYPE TRANSCRIPTIONAL REGULATOR"/>
    <property type="match status" value="1"/>
</dbReference>
<keyword evidence="7" id="KW-1185">Reference proteome</keyword>
<accession>A0A318IRJ5</accession>
<evidence type="ECO:0000256" key="3">
    <source>
        <dbReference type="ARBA" id="ARBA00023125"/>
    </source>
</evidence>
<sequence length="309" mass="33631">MFDAIQVFLEVYEAGSLSAVAKKHDVAVSSISRKIDALEAELGIKLFHRSSRRLLLTDSGEQFLPRAKNIAAELADARQAMSALNADPRGLLTVTAPSAFGRRHIAPAVASFLNRYPLMEVDLHVSDDIVDLSTRRVDVAVRIGVLPDSDLVATTLAPLYRLTCASPAYLARHGRPASPQDLLKHNCLTIATPPIPTGWWTYPGVNRETSLPIRGSLRSDDTESLLQAALAGIGIVHLASWMVCDALEAGHLISLFPNASNTQAKIRPGIHAVRMPGRSHAAKAQLFIAHLRSTFGEPPYWDRIIQEST</sequence>
<dbReference type="GO" id="GO:0043565">
    <property type="term" value="F:sequence-specific DNA binding"/>
    <property type="evidence" value="ECO:0007669"/>
    <property type="project" value="TreeGrafter"/>
</dbReference>
<gene>
    <name evidence="6" type="ORF">DFR42_11733</name>
</gene>
<dbReference type="FunFam" id="1.10.10.10:FF:000001">
    <property type="entry name" value="LysR family transcriptional regulator"/>
    <property type="match status" value="1"/>
</dbReference>
<dbReference type="SUPFAM" id="SSF46785">
    <property type="entry name" value="Winged helix' DNA-binding domain"/>
    <property type="match status" value="1"/>
</dbReference>
<dbReference type="EMBL" id="QJKB01000017">
    <property type="protein sequence ID" value="PXX37270.1"/>
    <property type="molecule type" value="Genomic_DNA"/>
</dbReference>
<dbReference type="InterPro" id="IPR036388">
    <property type="entry name" value="WH-like_DNA-bd_sf"/>
</dbReference>
<proteinExistence type="inferred from homology"/>
<dbReference type="CDD" id="cd08422">
    <property type="entry name" value="PBP2_CrgA_like"/>
    <property type="match status" value="1"/>
</dbReference>
<dbReference type="Pfam" id="PF03466">
    <property type="entry name" value="LysR_substrate"/>
    <property type="match status" value="1"/>
</dbReference>
<dbReference type="InterPro" id="IPR058163">
    <property type="entry name" value="LysR-type_TF_proteobact-type"/>
</dbReference>
<dbReference type="InterPro" id="IPR005119">
    <property type="entry name" value="LysR_subst-bd"/>
</dbReference>
<comment type="similarity">
    <text evidence="1">Belongs to the LysR transcriptional regulatory family.</text>
</comment>
<dbReference type="OrthoDB" id="8885940at2"/>
<dbReference type="InterPro" id="IPR000847">
    <property type="entry name" value="LysR_HTH_N"/>
</dbReference>
<dbReference type="Gene3D" id="1.10.10.10">
    <property type="entry name" value="Winged helix-like DNA-binding domain superfamily/Winged helix DNA-binding domain"/>
    <property type="match status" value="1"/>
</dbReference>
<keyword evidence="2" id="KW-0805">Transcription regulation</keyword>
<reference evidence="6 7" key="1">
    <citation type="submission" date="2018-05" db="EMBL/GenBank/DDBJ databases">
        <title>Genomic Encyclopedia of Type Strains, Phase IV (KMG-IV): sequencing the most valuable type-strain genomes for metagenomic binning, comparative biology and taxonomic classification.</title>
        <authorList>
            <person name="Goeker M."/>
        </authorList>
    </citation>
    <scope>NUCLEOTIDE SEQUENCE [LARGE SCALE GENOMIC DNA]</scope>
    <source>
        <strain evidence="6 7">DSM 19792</strain>
    </source>
</reference>
<dbReference type="Gene3D" id="3.40.190.290">
    <property type="match status" value="1"/>
</dbReference>
<dbReference type="InterPro" id="IPR036390">
    <property type="entry name" value="WH_DNA-bd_sf"/>
</dbReference>
<dbReference type="Pfam" id="PF00126">
    <property type="entry name" value="HTH_1"/>
    <property type="match status" value="1"/>
</dbReference>
<dbReference type="GO" id="GO:0006351">
    <property type="term" value="P:DNA-templated transcription"/>
    <property type="evidence" value="ECO:0007669"/>
    <property type="project" value="TreeGrafter"/>
</dbReference>
<keyword evidence="4" id="KW-0804">Transcription</keyword>
<dbReference type="GO" id="GO:0003700">
    <property type="term" value="F:DNA-binding transcription factor activity"/>
    <property type="evidence" value="ECO:0007669"/>
    <property type="project" value="InterPro"/>
</dbReference>